<dbReference type="CDD" id="cd09071">
    <property type="entry name" value="FAR_C"/>
    <property type="match status" value="2"/>
</dbReference>
<comment type="function">
    <text evidence="4">Catalyzes the reduction of fatty acyl-CoA to fatty alcohols.</text>
</comment>
<feature type="region of interest" description="Disordered" evidence="5">
    <location>
        <begin position="1311"/>
        <end position="1445"/>
    </location>
</feature>
<dbReference type="Pfam" id="PF14223">
    <property type="entry name" value="Retrotran_gag_2"/>
    <property type="match status" value="1"/>
</dbReference>
<feature type="compositionally biased region" description="Pro residues" evidence="5">
    <location>
        <begin position="1410"/>
        <end position="1427"/>
    </location>
</feature>
<evidence type="ECO:0000256" key="1">
    <source>
        <dbReference type="ARBA" id="ARBA00005928"/>
    </source>
</evidence>
<feature type="compositionally biased region" description="Low complexity" evidence="5">
    <location>
        <begin position="1315"/>
        <end position="1324"/>
    </location>
</feature>
<dbReference type="InterPro" id="IPR057670">
    <property type="entry name" value="SH3_retrovirus"/>
</dbReference>
<dbReference type="Pfam" id="PF22936">
    <property type="entry name" value="Pol_BBD"/>
    <property type="match status" value="1"/>
</dbReference>
<feature type="domain" description="Integrase catalytic" evidence="6">
    <location>
        <begin position="1050"/>
        <end position="1213"/>
    </location>
</feature>
<feature type="compositionally biased region" description="Polar residues" evidence="5">
    <location>
        <begin position="1366"/>
        <end position="1377"/>
    </location>
</feature>
<gene>
    <name evidence="7" type="ORF">ISN45_Aa05g012400</name>
</gene>
<dbReference type="InterPro" id="IPR033640">
    <property type="entry name" value="FAR_C"/>
</dbReference>
<evidence type="ECO:0000256" key="4">
    <source>
        <dbReference type="RuleBase" id="RU363097"/>
    </source>
</evidence>
<keyword evidence="8" id="KW-1185">Reference proteome</keyword>
<sequence length="1909" mass="214780">METPYRMGETLNGAIGLDINQEQKLVNEKLSQLQATGALPETITQAMKDYGLRRAKMYGWPNTYVFTKAMGEMIVGANRENMSVVIIRPSIITSTFKEPFPGWTEGIRTIDSLAVGYGTGKLTCFLGDLNAISDVIPADMVVNTMLVSMVAHAGGQKEMIYHVGSSMKNPFKNEKMPEIAYRYFTTKPWTNKEGKVVRVGKVDVLSSMPSFHRYMTIHYLLPLKGLELLNMVFCKSLEKKFRDLSKKINFVLRLVDLYQPYLFFYGIFDDTNTEELQKLLPVTTVETDIFYFDPKIINWDDYFVYTHIPGLVKTIDSLAVGYGTGKLTCFLGDLNATSDVIPADMVVNTMLVSMVAHAGGQKEMIYHVGSSMKNPFKNEKMPEIAYRYFTTKPWTNKEGKVVQVGKVDVLSSMPSFHRYMTIHYLLPLKGLELLNMVFCKSLEKKFRDLSKKINFVLRLVDLYQPYLFFYGIFDDTNTEELQKLLPVTGVETDIFYFDPKIINWDDYFVYTHIPGLVKAYRLLDLNFSQPPSFHLHSLFSSFTMSSIPAGSTETIPLSVASTLLNVNMANVTKLTTTNYLMWSRQIHCLLDGYDLAGYIDGSITAPSETITTNGVTTTNAAHKFWKRQDKLIYSALIGTIAITIQPLLSRTNTDGEIWEKLKSTYATPSWGHIQQVRQHIKQWSKVTENELSSCAINVDISCSGTKTITAYFQGHTTRFDELALLGKPLDHEEQVEFILGGLSDDYKSVVDQTENRDKPPTLTELLEKLLNREAKIMCAAATAPSIPVTANAANYKGNNNNNRNNKSNGRNNNNWQQNHARRCSQLQGSTYNPQHSTPASPFTPWQPRANAVMASPYNANNWLLDSGATHHITSDLTNLSLHQPYTGGEDVTIADGSGLSISHTGSALLPTPSRSLALKDVLYVPNIQKNLISVYRMCNTNKVSMEFFPAYFQVKDLKTGVRLLQGRTRDELYEWPVNPKNPSSFFTTTSPKTDLISWHSRLGHPSLSTLKSVVSHFSLPVSHSLEKQLNCSDCLLNKTHKLPFHTNTIISTKPLEYLYTDLWTSPIVSIDNFKYYLVIVDHYTRYSWFYPIKQKSHVKEIFMTFKALVENKFQQKIIHLYSDNGGEFIALRSFLSTNGITHLTTPPHTPEHNGISERKHRHIVETGLTLLGQASMPKSYWSYAFTTAVYLINRMPSDVIGGTSPYKRLFGQTPNYLKLRVFGCLCFPWLRPYTNHKLDDRSSPCVFLGYSLTQSAYLCLNRTTGRVYTSRHVQFVESTYPFANTVRETTPPYEESHLQFTATQPIAVPVPTPPLVQLSSSSPPIGDPHQQPSNSPALSSRSLPLTSSPSHSRHSHNQGESRENISQEASNPNSPSHETGPISPSPTETTKSPLNPSSPNHSSSSSSTPTPNPSPSPQRENPQPPQPQNQHPMRTRSKNNITKPTKKLTLAASLKAKSKIPSSVAEALRDPNWRNAMYEEFNAILRNGTSELVPLEPHQNIVGSHWIFTIKHNPDGSIDRYKARFVAKGFHQQQGLDYSETFSPVVKSTTVRTVLDIAVSHSWDIRQLDINNAFLQGRLTDDVYVAQPPGFIDPDRPNHVCHLKKALYGLKQAPRAWYQELRGFLLKCGFKNSVADTSLFIRQHNKDFVYILVYVDDFLITGSNSTLITQFISCLADRFSLKDLGQLSYFLGIEATRTKAGLHLMQRKYVLDLLTKTQMLDAKPVSTPMSPTPKLTLTSGKPIDNPGEYRQILGSLQYLGFTRPDIAFAVNRLSQFMHKPTDLHWQAMKRVLRYLAGTPSHGIFLRAKTPLLLHAFSDADWAGDNEDYVSTNAYIIYLGGNPISWSSKKQRGVARSSTEAEYRAVANAGSELRWIISLLAELGIPLPTTPVIYCDNVGATYLSANPVFH</sequence>
<dbReference type="EC" id="1.2.1.84" evidence="4"/>
<evidence type="ECO:0000313" key="8">
    <source>
        <dbReference type="Proteomes" id="UP000694240"/>
    </source>
</evidence>
<evidence type="ECO:0000256" key="3">
    <source>
        <dbReference type="ARBA" id="ARBA00023098"/>
    </source>
</evidence>
<dbReference type="InterPro" id="IPR025724">
    <property type="entry name" value="GAG-pre-integrase_dom"/>
</dbReference>
<feature type="compositionally biased region" description="Low complexity" evidence="5">
    <location>
        <begin position="1332"/>
        <end position="1350"/>
    </location>
</feature>
<feature type="compositionally biased region" description="Polar residues" evidence="5">
    <location>
        <begin position="824"/>
        <end position="840"/>
    </location>
</feature>
<keyword evidence="4" id="KW-0521">NADP</keyword>
<organism evidence="7 8">
    <name type="scientific">Arabidopsis thaliana x Arabidopsis arenosa</name>
    <dbReference type="NCBI Taxonomy" id="1240361"/>
    <lineage>
        <taxon>Eukaryota</taxon>
        <taxon>Viridiplantae</taxon>
        <taxon>Streptophyta</taxon>
        <taxon>Embryophyta</taxon>
        <taxon>Tracheophyta</taxon>
        <taxon>Spermatophyta</taxon>
        <taxon>Magnoliopsida</taxon>
        <taxon>eudicotyledons</taxon>
        <taxon>Gunneridae</taxon>
        <taxon>Pentapetalae</taxon>
        <taxon>rosids</taxon>
        <taxon>malvids</taxon>
        <taxon>Brassicales</taxon>
        <taxon>Brassicaceae</taxon>
        <taxon>Camelineae</taxon>
        <taxon>Arabidopsis</taxon>
    </lineage>
</organism>
<comment type="catalytic activity">
    <reaction evidence="4">
        <text>a long-chain fatty acyl-CoA + 2 NADPH + 2 H(+) = a long-chain primary fatty alcohol + 2 NADP(+) + CoA</text>
        <dbReference type="Rhea" id="RHEA:52716"/>
        <dbReference type="ChEBI" id="CHEBI:15378"/>
        <dbReference type="ChEBI" id="CHEBI:57287"/>
        <dbReference type="ChEBI" id="CHEBI:57783"/>
        <dbReference type="ChEBI" id="CHEBI:58349"/>
        <dbReference type="ChEBI" id="CHEBI:77396"/>
        <dbReference type="ChEBI" id="CHEBI:83139"/>
        <dbReference type="EC" id="1.2.1.84"/>
    </reaction>
</comment>
<dbReference type="EMBL" id="JAEFBK010000010">
    <property type="protein sequence ID" value="KAG7559650.1"/>
    <property type="molecule type" value="Genomic_DNA"/>
</dbReference>
<dbReference type="Proteomes" id="UP000694240">
    <property type="component" value="Chromosome 10"/>
</dbReference>
<dbReference type="Pfam" id="PF00665">
    <property type="entry name" value="rve"/>
    <property type="match status" value="1"/>
</dbReference>
<evidence type="ECO:0000313" key="7">
    <source>
        <dbReference type="EMBL" id="KAG7559650.1"/>
    </source>
</evidence>
<feature type="compositionally biased region" description="Low complexity" evidence="5">
    <location>
        <begin position="792"/>
        <end position="814"/>
    </location>
</feature>
<reference evidence="7 8" key="1">
    <citation type="submission" date="2020-12" db="EMBL/GenBank/DDBJ databases">
        <title>Concerted genomic and epigenomic changes stabilize Arabidopsis allopolyploids.</title>
        <authorList>
            <person name="Chen Z."/>
        </authorList>
    </citation>
    <scope>NUCLEOTIDE SEQUENCE [LARGE SCALE GENOMIC DNA]</scope>
    <source>
        <strain evidence="7">Allo738</strain>
        <tissue evidence="7">Leaf</tissue>
    </source>
</reference>
<name>A0A8T1ZNA9_9BRAS</name>
<dbReference type="InterPro" id="IPR013103">
    <property type="entry name" value="RVT_2"/>
</dbReference>
<evidence type="ECO:0000256" key="5">
    <source>
        <dbReference type="SAM" id="MobiDB-lite"/>
    </source>
</evidence>
<dbReference type="InterPro" id="IPR001584">
    <property type="entry name" value="Integrase_cat-core"/>
</dbReference>
<dbReference type="PANTHER" id="PTHR11011:SF99">
    <property type="entry name" value="FATTY ACYL-COA REDUCTASE 3"/>
    <property type="match status" value="1"/>
</dbReference>
<feature type="region of interest" description="Disordered" evidence="5">
    <location>
        <begin position="792"/>
        <end position="847"/>
    </location>
</feature>
<comment type="similarity">
    <text evidence="1 4">Belongs to the fatty acyl-CoA reductase family.</text>
</comment>
<dbReference type="GO" id="GO:0015074">
    <property type="term" value="P:DNA integration"/>
    <property type="evidence" value="ECO:0007669"/>
    <property type="project" value="InterPro"/>
</dbReference>
<dbReference type="Pfam" id="PF13976">
    <property type="entry name" value="gag_pre-integrs"/>
    <property type="match status" value="1"/>
</dbReference>
<dbReference type="Pfam" id="PF07727">
    <property type="entry name" value="RVT_2"/>
    <property type="match status" value="1"/>
</dbReference>
<dbReference type="InterPro" id="IPR054722">
    <property type="entry name" value="PolX-like_BBD"/>
</dbReference>
<keyword evidence="3 4" id="KW-0443">Lipid metabolism</keyword>
<comment type="caution">
    <text evidence="7">The sequence shown here is derived from an EMBL/GenBank/DDBJ whole genome shotgun (WGS) entry which is preliminary data.</text>
</comment>
<keyword evidence="4" id="KW-0560">Oxidoreductase</keyword>
<dbReference type="GO" id="GO:0102965">
    <property type="term" value="F:alcohol-forming long-chain fatty acyl-CoA reductase activity"/>
    <property type="evidence" value="ECO:0007669"/>
    <property type="project" value="UniProtKB-EC"/>
</dbReference>
<dbReference type="InterPro" id="IPR013120">
    <property type="entry name" value="FAR_NAD-bd"/>
</dbReference>
<dbReference type="GO" id="GO:0080019">
    <property type="term" value="F:alcohol-forming very long-chain fatty acyl-CoA reductase activity"/>
    <property type="evidence" value="ECO:0007669"/>
    <property type="project" value="InterPro"/>
</dbReference>
<dbReference type="PROSITE" id="PS50994">
    <property type="entry name" value="INTEGRASE"/>
    <property type="match status" value="1"/>
</dbReference>
<feature type="compositionally biased region" description="Low complexity" evidence="5">
    <location>
        <begin position="1392"/>
        <end position="1409"/>
    </location>
</feature>
<proteinExistence type="inferred from homology"/>
<dbReference type="Pfam" id="PF07993">
    <property type="entry name" value="NAD_binding_4"/>
    <property type="match status" value="1"/>
</dbReference>
<dbReference type="Pfam" id="PF03015">
    <property type="entry name" value="Sterile"/>
    <property type="match status" value="2"/>
</dbReference>
<accession>A0A8T1ZNA9</accession>
<dbReference type="GO" id="GO:0035336">
    <property type="term" value="P:long-chain fatty-acyl-CoA metabolic process"/>
    <property type="evidence" value="ECO:0007669"/>
    <property type="project" value="TreeGrafter"/>
</dbReference>
<keyword evidence="2 4" id="KW-0444">Lipid biosynthesis</keyword>
<dbReference type="Pfam" id="PF25597">
    <property type="entry name" value="SH3_retrovirus"/>
    <property type="match status" value="1"/>
</dbReference>
<protein>
    <recommendedName>
        <fullName evidence="4">Fatty acyl-CoA reductase</fullName>
        <ecNumber evidence="4">1.2.1.84</ecNumber>
    </recommendedName>
</protein>
<evidence type="ECO:0000259" key="6">
    <source>
        <dbReference type="PROSITE" id="PS50994"/>
    </source>
</evidence>
<dbReference type="PANTHER" id="PTHR11011">
    <property type="entry name" value="MALE STERILITY PROTEIN 2-RELATED"/>
    <property type="match status" value="1"/>
</dbReference>
<dbReference type="InterPro" id="IPR026055">
    <property type="entry name" value="FAR"/>
</dbReference>
<dbReference type="CDD" id="cd09272">
    <property type="entry name" value="RNase_HI_RT_Ty1"/>
    <property type="match status" value="1"/>
</dbReference>
<dbReference type="GO" id="GO:0010345">
    <property type="term" value="P:suberin biosynthetic process"/>
    <property type="evidence" value="ECO:0007669"/>
    <property type="project" value="TreeGrafter"/>
</dbReference>
<evidence type="ECO:0000256" key="2">
    <source>
        <dbReference type="ARBA" id="ARBA00022516"/>
    </source>
</evidence>